<sequence>MTTWEAFLQALEVRFAPSHYEDPKGALFKLCQTSIVREYQNQFETLANRIVGLPPPFFLSCFVSGLKPEIRREGQAFQPISLSQAISLAKLQEEKFADASTTIRSNRSVLPIFQKNPNTNLPLIKCLTPAELQSRRVKNLCYYCDEKYRPGHKCKREFMLLITEPDNSEQLAEDLTHCLQLDAPSQNDPPDPPDTHSAQISLHALLGHSIPQTLKVLGHIHTSSITVLVDSGSTHNFIQDRIAKHLGLQVDSARGFHVLVGNGEELLCSTVCK</sequence>
<dbReference type="Gramene" id="C.cajan_12231.t">
    <property type="protein sequence ID" value="C.cajan_12231.t"/>
    <property type="gene ID" value="C.cajan_12231"/>
</dbReference>
<dbReference type="Pfam" id="PF03732">
    <property type="entry name" value="Retrotrans_gag"/>
    <property type="match status" value="1"/>
</dbReference>
<dbReference type="Proteomes" id="UP000075243">
    <property type="component" value="Chromosome 6"/>
</dbReference>
<proteinExistence type="predicted"/>
<dbReference type="InterPro" id="IPR005162">
    <property type="entry name" value="Retrotrans_gag_dom"/>
</dbReference>
<name>A0A151TH50_CAJCA</name>
<evidence type="ECO:0000313" key="3">
    <source>
        <dbReference type="Proteomes" id="UP000075243"/>
    </source>
</evidence>
<reference evidence="2 3" key="1">
    <citation type="journal article" date="2012" name="Nat. Biotechnol.">
        <title>Draft genome sequence of pigeonpea (Cajanus cajan), an orphan legume crop of resource-poor farmers.</title>
        <authorList>
            <person name="Varshney R.K."/>
            <person name="Chen W."/>
            <person name="Li Y."/>
            <person name="Bharti A.K."/>
            <person name="Saxena R.K."/>
            <person name="Schlueter J.A."/>
            <person name="Donoghue M.T."/>
            <person name="Azam S."/>
            <person name="Fan G."/>
            <person name="Whaley A.M."/>
            <person name="Farmer A.D."/>
            <person name="Sheridan J."/>
            <person name="Iwata A."/>
            <person name="Tuteja R."/>
            <person name="Penmetsa R.V."/>
            <person name="Wu W."/>
            <person name="Upadhyaya H.D."/>
            <person name="Yang S.P."/>
            <person name="Shah T."/>
            <person name="Saxena K.B."/>
            <person name="Michael T."/>
            <person name="McCombie W.R."/>
            <person name="Yang B."/>
            <person name="Zhang G."/>
            <person name="Yang H."/>
            <person name="Wang J."/>
            <person name="Spillane C."/>
            <person name="Cook D.R."/>
            <person name="May G.D."/>
            <person name="Xu X."/>
            <person name="Jackson S.A."/>
        </authorList>
    </citation>
    <scope>NUCLEOTIDE SEQUENCE [LARGE SCALE GENOMIC DNA]</scope>
    <source>
        <strain evidence="3">cv. Asha</strain>
    </source>
</reference>
<dbReference type="InterPro" id="IPR021109">
    <property type="entry name" value="Peptidase_aspartic_dom_sf"/>
</dbReference>
<protein>
    <recommendedName>
        <fullName evidence="1">Retrotransposon gag domain-containing protein</fullName>
    </recommendedName>
</protein>
<evidence type="ECO:0000259" key="1">
    <source>
        <dbReference type="Pfam" id="PF03732"/>
    </source>
</evidence>
<keyword evidence="3" id="KW-1185">Reference proteome</keyword>
<feature type="domain" description="Retrotransposon gag" evidence="1">
    <location>
        <begin position="2"/>
        <end position="68"/>
    </location>
</feature>
<dbReference type="Gene3D" id="2.40.70.10">
    <property type="entry name" value="Acid Proteases"/>
    <property type="match status" value="1"/>
</dbReference>
<dbReference type="PANTHER" id="PTHR15503:SF22">
    <property type="entry name" value="TRANSPOSON TY3-I GAG POLYPROTEIN"/>
    <property type="match status" value="1"/>
</dbReference>
<organism evidence="2 3">
    <name type="scientific">Cajanus cajan</name>
    <name type="common">Pigeon pea</name>
    <name type="synonym">Cajanus indicus</name>
    <dbReference type="NCBI Taxonomy" id="3821"/>
    <lineage>
        <taxon>Eukaryota</taxon>
        <taxon>Viridiplantae</taxon>
        <taxon>Streptophyta</taxon>
        <taxon>Embryophyta</taxon>
        <taxon>Tracheophyta</taxon>
        <taxon>Spermatophyta</taxon>
        <taxon>Magnoliopsida</taxon>
        <taxon>eudicotyledons</taxon>
        <taxon>Gunneridae</taxon>
        <taxon>Pentapetalae</taxon>
        <taxon>rosids</taxon>
        <taxon>fabids</taxon>
        <taxon>Fabales</taxon>
        <taxon>Fabaceae</taxon>
        <taxon>Papilionoideae</taxon>
        <taxon>50 kb inversion clade</taxon>
        <taxon>NPAAA clade</taxon>
        <taxon>indigoferoid/millettioid clade</taxon>
        <taxon>Phaseoleae</taxon>
        <taxon>Cajanus</taxon>
    </lineage>
</organism>
<dbReference type="InterPro" id="IPR032567">
    <property type="entry name" value="RTL1-rel"/>
</dbReference>
<accession>A0A151TH50</accession>
<evidence type="ECO:0000313" key="2">
    <source>
        <dbReference type="EMBL" id="KYP66316.1"/>
    </source>
</evidence>
<gene>
    <name evidence="2" type="ORF">KK1_012604</name>
</gene>
<dbReference type="PANTHER" id="PTHR15503">
    <property type="entry name" value="LDOC1 RELATED"/>
    <property type="match status" value="1"/>
</dbReference>
<dbReference type="STRING" id="3821.A0A151TH50"/>
<dbReference type="CDD" id="cd00303">
    <property type="entry name" value="retropepsin_like"/>
    <property type="match status" value="1"/>
</dbReference>
<dbReference type="AlphaFoldDB" id="A0A151TH50"/>
<dbReference type="EMBL" id="CM003608">
    <property type="protein sequence ID" value="KYP66316.1"/>
    <property type="molecule type" value="Genomic_DNA"/>
</dbReference>